<evidence type="ECO:0000313" key="2">
    <source>
        <dbReference type="Proteomes" id="UP000176504"/>
    </source>
</evidence>
<gene>
    <name evidence="1" type="ORF">A3A78_02075</name>
</gene>
<organism evidence="1 2">
    <name type="scientific">candidate division WWE3 bacterium RIFCSPLOWO2_01_FULL_41_18</name>
    <dbReference type="NCBI Taxonomy" id="1802625"/>
    <lineage>
        <taxon>Bacteria</taxon>
        <taxon>Katanobacteria</taxon>
    </lineage>
</organism>
<comment type="caution">
    <text evidence="1">The sequence shown here is derived from an EMBL/GenBank/DDBJ whole genome shotgun (WGS) entry which is preliminary data.</text>
</comment>
<proteinExistence type="predicted"/>
<reference evidence="1 2" key="1">
    <citation type="journal article" date="2016" name="Nat. Commun.">
        <title>Thousands of microbial genomes shed light on interconnected biogeochemical processes in an aquifer system.</title>
        <authorList>
            <person name="Anantharaman K."/>
            <person name="Brown C.T."/>
            <person name="Hug L.A."/>
            <person name="Sharon I."/>
            <person name="Castelle C.J."/>
            <person name="Probst A.J."/>
            <person name="Thomas B.C."/>
            <person name="Singh A."/>
            <person name="Wilkins M.J."/>
            <person name="Karaoz U."/>
            <person name="Brodie E.L."/>
            <person name="Williams K.H."/>
            <person name="Hubbard S.S."/>
            <person name="Banfield J.F."/>
        </authorList>
    </citation>
    <scope>NUCLEOTIDE SEQUENCE [LARGE SCALE GENOMIC DNA]</scope>
</reference>
<dbReference type="Proteomes" id="UP000176504">
    <property type="component" value="Unassembled WGS sequence"/>
</dbReference>
<dbReference type="AlphaFoldDB" id="A0A1F4VGF8"/>
<evidence type="ECO:0000313" key="1">
    <source>
        <dbReference type="EMBL" id="OGC55803.1"/>
    </source>
</evidence>
<sequence>MATIVVRSFASEMERARGDLTAAEYLGDVSDPQELLDLIISGASRYLQYNEGARVLSGFDEAMNLLGAVKTGPGKYTYRGQPLV</sequence>
<accession>A0A1F4VGF8</accession>
<protein>
    <submittedName>
        <fullName evidence="1">Uncharacterized protein</fullName>
    </submittedName>
</protein>
<dbReference type="EMBL" id="MEVI01000001">
    <property type="protein sequence ID" value="OGC55803.1"/>
    <property type="molecule type" value="Genomic_DNA"/>
</dbReference>
<name>A0A1F4VGF8_UNCKA</name>